<evidence type="ECO:0000313" key="3">
    <source>
        <dbReference type="Proteomes" id="UP001165121"/>
    </source>
</evidence>
<comment type="caution">
    <text evidence="2">The sequence shown here is derived from an EMBL/GenBank/DDBJ whole genome shotgun (WGS) entry which is preliminary data.</text>
</comment>
<proteinExistence type="predicted"/>
<evidence type="ECO:0000313" key="2">
    <source>
        <dbReference type="EMBL" id="GMF48072.1"/>
    </source>
</evidence>
<evidence type="ECO:0000256" key="1">
    <source>
        <dbReference type="SAM" id="MobiDB-lite"/>
    </source>
</evidence>
<reference evidence="2" key="1">
    <citation type="submission" date="2023-04" db="EMBL/GenBank/DDBJ databases">
        <title>Phytophthora fragariaefolia NBRC 109709.</title>
        <authorList>
            <person name="Ichikawa N."/>
            <person name="Sato H."/>
            <person name="Tonouchi N."/>
        </authorList>
    </citation>
    <scope>NUCLEOTIDE SEQUENCE</scope>
    <source>
        <strain evidence="2">NBRC 109709</strain>
    </source>
</reference>
<dbReference type="Proteomes" id="UP001165121">
    <property type="component" value="Unassembled WGS sequence"/>
</dbReference>
<sequence>MDIHGLLNDDDGSAEWEFDESDVDEEESDVNETAHAEEEGESRGCDSDAAVAIPVSHHKLTRNAYVDGIICESGLHIIRDGAVKLAYK</sequence>
<dbReference type="AlphaFoldDB" id="A0A9W6XYS0"/>
<dbReference type="EMBL" id="BSXT01002270">
    <property type="protein sequence ID" value="GMF48072.1"/>
    <property type="molecule type" value="Genomic_DNA"/>
</dbReference>
<keyword evidence="3" id="KW-1185">Reference proteome</keyword>
<feature type="region of interest" description="Disordered" evidence="1">
    <location>
        <begin position="1"/>
        <end position="48"/>
    </location>
</feature>
<organism evidence="2 3">
    <name type="scientific">Phytophthora fragariaefolia</name>
    <dbReference type="NCBI Taxonomy" id="1490495"/>
    <lineage>
        <taxon>Eukaryota</taxon>
        <taxon>Sar</taxon>
        <taxon>Stramenopiles</taxon>
        <taxon>Oomycota</taxon>
        <taxon>Peronosporomycetes</taxon>
        <taxon>Peronosporales</taxon>
        <taxon>Peronosporaceae</taxon>
        <taxon>Phytophthora</taxon>
    </lineage>
</organism>
<feature type="compositionally biased region" description="Basic and acidic residues" evidence="1">
    <location>
        <begin position="32"/>
        <end position="46"/>
    </location>
</feature>
<accession>A0A9W6XYS0</accession>
<feature type="compositionally biased region" description="Acidic residues" evidence="1">
    <location>
        <begin position="8"/>
        <end position="30"/>
    </location>
</feature>
<name>A0A9W6XYS0_9STRA</name>
<gene>
    <name evidence="2" type="ORF">Pfra01_001840900</name>
</gene>
<protein>
    <submittedName>
        <fullName evidence="2">Unnamed protein product</fullName>
    </submittedName>
</protein>